<dbReference type="InterPro" id="IPR009078">
    <property type="entry name" value="Ferritin-like_SF"/>
</dbReference>
<dbReference type="AlphaFoldDB" id="A0A1T4RA11"/>
<gene>
    <name evidence="1" type="ORF">SAMN05428963_106160</name>
</gene>
<dbReference type="Pfam" id="PF05974">
    <property type="entry name" value="DUF892"/>
    <property type="match status" value="1"/>
</dbReference>
<dbReference type="Gene3D" id="1.20.1260.10">
    <property type="match status" value="1"/>
</dbReference>
<evidence type="ECO:0000313" key="2">
    <source>
        <dbReference type="Proteomes" id="UP000190135"/>
    </source>
</evidence>
<protein>
    <submittedName>
        <fullName evidence="1">Ferritin-like metal-binding protein YciE</fullName>
    </submittedName>
</protein>
<sequence length="168" mass="18697">MSDKQYRLGLWLRDAHAMEQQAETMLKAQSSRLEHYPELRARIDQHVRETQSQISRVEECIKRVGTDSSALKDMAGSLTATMQGLGGMFAGDEVLKGSMASFAFENLEASGYLILAVAAEEAGDQQTAAVCREIMEEELAMASWIKDHLPDLTRAFLSREEADLTAKR</sequence>
<proteinExistence type="predicted"/>
<keyword evidence="2" id="KW-1185">Reference proteome</keyword>
<dbReference type="EMBL" id="FUXL01000006">
    <property type="protein sequence ID" value="SKA12910.1"/>
    <property type="molecule type" value="Genomic_DNA"/>
</dbReference>
<name>A0A1T4RA11_9HYPH</name>
<dbReference type="STRING" id="1365950.SAMN05428963_106160"/>
<dbReference type="Proteomes" id="UP000190135">
    <property type="component" value="Unassembled WGS sequence"/>
</dbReference>
<dbReference type="OrthoDB" id="7273732at2"/>
<reference evidence="2" key="1">
    <citation type="submission" date="2017-02" db="EMBL/GenBank/DDBJ databases">
        <authorList>
            <person name="Varghese N."/>
            <person name="Submissions S."/>
        </authorList>
    </citation>
    <scope>NUCLEOTIDE SEQUENCE [LARGE SCALE GENOMIC DNA]</scope>
    <source>
        <strain evidence="2">USBA 369</strain>
    </source>
</reference>
<dbReference type="SUPFAM" id="SSF47240">
    <property type="entry name" value="Ferritin-like"/>
    <property type="match status" value="1"/>
</dbReference>
<dbReference type="CDD" id="cd00657">
    <property type="entry name" value="Ferritin_like"/>
    <property type="match status" value="1"/>
</dbReference>
<dbReference type="RefSeq" id="WP_078708401.1">
    <property type="nucleotide sequence ID" value="NZ_FUXL01000006.1"/>
</dbReference>
<evidence type="ECO:0000313" key="1">
    <source>
        <dbReference type="EMBL" id="SKA12910.1"/>
    </source>
</evidence>
<dbReference type="InterPro" id="IPR010287">
    <property type="entry name" value="DUF892_YciF-like"/>
</dbReference>
<accession>A0A1T4RA11</accession>
<organism evidence="1 2">
    <name type="scientific">Consotaella salsifontis</name>
    <dbReference type="NCBI Taxonomy" id="1365950"/>
    <lineage>
        <taxon>Bacteria</taxon>
        <taxon>Pseudomonadati</taxon>
        <taxon>Pseudomonadota</taxon>
        <taxon>Alphaproteobacteria</taxon>
        <taxon>Hyphomicrobiales</taxon>
        <taxon>Aurantimonadaceae</taxon>
        <taxon>Consotaella</taxon>
    </lineage>
</organism>
<dbReference type="InterPro" id="IPR012347">
    <property type="entry name" value="Ferritin-like"/>
</dbReference>